<reference evidence="1 2" key="1">
    <citation type="submission" date="2008-07" db="EMBL/GenBank/DDBJ databases">
        <authorList>
            <person name="El-Sayed N."/>
            <person name="Caler E."/>
            <person name="Inman J."/>
            <person name="Amedeo P."/>
            <person name="Hass B."/>
            <person name="Wortman J."/>
        </authorList>
    </citation>
    <scope>NUCLEOTIDE SEQUENCE [LARGE SCALE GENOMIC DNA]</scope>
    <source>
        <strain evidence="2">ATCC 50983 / TXsc</strain>
    </source>
</reference>
<accession>C5LE20</accession>
<dbReference type="EMBL" id="GG681098">
    <property type="protein sequence ID" value="EER05018.1"/>
    <property type="molecule type" value="Genomic_DNA"/>
</dbReference>
<dbReference type="OrthoDB" id="431486at2759"/>
<dbReference type="AlphaFoldDB" id="C5LE20"/>
<organism evidence="2">
    <name type="scientific">Perkinsus marinus (strain ATCC 50983 / TXsc)</name>
    <dbReference type="NCBI Taxonomy" id="423536"/>
    <lineage>
        <taxon>Eukaryota</taxon>
        <taxon>Sar</taxon>
        <taxon>Alveolata</taxon>
        <taxon>Perkinsozoa</taxon>
        <taxon>Perkinsea</taxon>
        <taxon>Perkinsida</taxon>
        <taxon>Perkinsidae</taxon>
        <taxon>Perkinsus</taxon>
    </lineage>
</organism>
<dbReference type="RefSeq" id="XP_002773202.1">
    <property type="nucleotide sequence ID" value="XM_002773156.1"/>
</dbReference>
<name>C5LE20_PERM5</name>
<evidence type="ECO:0000313" key="1">
    <source>
        <dbReference type="EMBL" id="EER05018.1"/>
    </source>
</evidence>
<dbReference type="InParanoid" id="C5LE20"/>
<proteinExistence type="predicted"/>
<dbReference type="GeneID" id="9050573"/>
<keyword evidence="2" id="KW-1185">Reference proteome</keyword>
<protein>
    <submittedName>
        <fullName evidence="1">Uncharacterized protein</fullName>
    </submittedName>
</protein>
<evidence type="ECO:0000313" key="2">
    <source>
        <dbReference type="Proteomes" id="UP000007800"/>
    </source>
</evidence>
<gene>
    <name evidence="1" type="ORF">Pmar_PMAR009196</name>
</gene>
<sequence length="153" mass="17102">MACAFYNKLDQVRSGDVVWRGDGINNVEYRLMNEFVKADDSDVFAGKDRRYIRDFPACIGQANDGSGAGLKHRINVGTDWCGDQGWTHLIGLKVLHPDDVKYVPVDDLLTICISVSPQGWVYRFIQLPEVGQVAGSIPGHCISVHIQLSQWLR</sequence>
<dbReference type="Proteomes" id="UP000007800">
    <property type="component" value="Unassembled WGS sequence"/>
</dbReference>